<dbReference type="InterPro" id="IPR011118">
    <property type="entry name" value="Tannase/feruloyl_esterase"/>
</dbReference>
<sequence>MRVAVTLSAVTALLAALINMPPAAADTTSASILTRARCEALAGRAIPASIGSSPTTGGRVQAAATVTETVSGVSVTYCRIDAALFPVDDSAPDIRLRLALPRGWNHRSMMFGGGGFNGTVPDITADVPFGLQSAPAPLARGYATYASDSGHRANPTEHPVPSLDGSFARNDEALRNFAAGDALKKTHDAAQFLIRQGYRAEPEHTYFAGGSTGGREALAVAQRWPRAFDGVIAAYPAWNNLAEALYLGYATRLLARPGAFPGPEKQALLHTRVMQACDSLDGLTDNIISNEGACHFAPEQLRCPGGTDTGITCLSDRQIASVKAISSTWKWPYRVASGEQSYPGFPLLSGADMRTPLLGFGTTAPDSPMPLTSGYGMQYWDQWVKYFLTRNPDQNSLDIDPSRPGKWLDRISELSEIQDLNDADLRPFWRSGGKLLLLHGTADELVSSRSTNDYYERVAATVGAGKTRDFVRYYLVPGANHANAGSPAFAAGWDSITAIEQWSEQNREPDAPVVTDARDGRTRPLCEYPRWPKYRAGNPNRADSFMCSH</sequence>
<comment type="similarity">
    <text evidence="1">Belongs to the tannase family.</text>
</comment>
<dbReference type="GO" id="GO:0046872">
    <property type="term" value="F:metal ion binding"/>
    <property type="evidence" value="ECO:0007669"/>
    <property type="project" value="UniProtKB-KW"/>
</dbReference>
<keyword evidence="5 9" id="KW-0378">Hydrolase</keyword>
<dbReference type="EMBL" id="QUAK01000215">
    <property type="protein sequence ID" value="RFU83218.1"/>
    <property type="molecule type" value="Genomic_DNA"/>
</dbReference>
<dbReference type="PANTHER" id="PTHR33938">
    <property type="entry name" value="FERULOYL ESTERASE B-RELATED"/>
    <property type="match status" value="1"/>
</dbReference>
<dbReference type="OrthoDB" id="176867at2"/>
<dbReference type="GO" id="GO:0052689">
    <property type="term" value="F:carboxylic ester hydrolase activity"/>
    <property type="evidence" value="ECO:0007669"/>
    <property type="project" value="UniProtKB-KW"/>
</dbReference>
<organism evidence="9 10">
    <name type="scientific">Streptomyces triticagri</name>
    <dbReference type="NCBI Taxonomy" id="2293568"/>
    <lineage>
        <taxon>Bacteria</taxon>
        <taxon>Bacillati</taxon>
        <taxon>Actinomycetota</taxon>
        <taxon>Actinomycetes</taxon>
        <taxon>Kitasatosporales</taxon>
        <taxon>Streptomycetaceae</taxon>
        <taxon>Streptomyces</taxon>
    </lineage>
</organism>
<dbReference type="Proteomes" id="UP000263094">
    <property type="component" value="Unassembled WGS sequence"/>
</dbReference>
<accession>A0A372LX24</accession>
<name>A0A372LX24_9ACTN</name>
<feature type="signal peptide" evidence="8">
    <location>
        <begin position="1"/>
        <end position="25"/>
    </location>
</feature>
<evidence type="ECO:0000256" key="2">
    <source>
        <dbReference type="ARBA" id="ARBA00022487"/>
    </source>
</evidence>
<dbReference type="Gene3D" id="3.40.50.1820">
    <property type="entry name" value="alpha/beta hydrolase"/>
    <property type="match status" value="2"/>
</dbReference>
<keyword evidence="4 8" id="KW-0732">Signal</keyword>
<keyword evidence="7" id="KW-1015">Disulfide bond</keyword>
<evidence type="ECO:0000313" key="9">
    <source>
        <dbReference type="EMBL" id="RFU83218.1"/>
    </source>
</evidence>
<keyword evidence="10" id="KW-1185">Reference proteome</keyword>
<evidence type="ECO:0000313" key="10">
    <source>
        <dbReference type="Proteomes" id="UP000263094"/>
    </source>
</evidence>
<evidence type="ECO:0000256" key="8">
    <source>
        <dbReference type="SAM" id="SignalP"/>
    </source>
</evidence>
<protein>
    <submittedName>
        <fullName evidence="9">Tannase/feruloyl esterase family alpha/beta hydrolase</fullName>
    </submittedName>
</protein>
<evidence type="ECO:0000256" key="3">
    <source>
        <dbReference type="ARBA" id="ARBA00022723"/>
    </source>
</evidence>
<evidence type="ECO:0000256" key="1">
    <source>
        <dbReference type="ARBA" id="ARBA00006249"/>
    </source>
</evidence>
<evidence type="ECO:0000256" key="7">
    <source>
        <dbReference type="ARBA" id="ARBA00023157"/>
    </source>
</evidence>
<keyword evidence="6" id="KW-0106">Calcium</keyword>
<dbReference type="AlphaFoldDB" id="A0A372LX24"/>
<gene>
    <name evidence="9" type="ORF">DY218_28905</name>
</gene>
<dbReference type="Pfam" id="PF07519">
    <property type="entry name" value="Tannase"/>
    <property type="match status" value="1"/>
</dbReference>
<proteinExistence type="inferred from homology"/>
<dbReference type="SUPFAM" id="SSF53474">
    <property type="entry name" value="alpha/beta-Hydrolases"/>
    <property type="match status" value="1"/>
</dbReference>
<dbReference type="InterPro" id="IPR029058">
    <property type="entry name" value="AB_hydrolase_fold"/>
</dbReference>
<reference evidence="9 10" key="1">
    <citation type="submission" date="2018-08" db="EMBL/GenBank/DDBJ databases">
        <title>Isolation, diversity and antifungal activity of Actinobacteria from wheat.</title>
        <authorList>
            <person name="Han C."/>
        </authorList>
    </citation>
    <scope>NUCLEOTIDE SEQUENCE [LARGE SCALE GENOMIC DNA]</scope>
    <source>
        <strain evidence="9 10">NEAU-YY421</strain>
    </source>
</reference>
<evidence type="ECO:0000256" key="5">
    <source>
        <dbReference type="ARBA" id="ARBA00022801"/>
    </source>
</evidence>
<comment type="caution">
    <text evidence="9">The sequence shown here is derived from an EMBL/GenBank/DDBJ whole genome shotgun (WGS) entry which is preliminary data.</text>
</comment>
<evidence type="ECO:0000256" key="4">
    <source>
        <dbReference type="ARBA" id="ARBA00022729"/>
    </source>
</evidence>
<dbReference type="PANTHER" id="PTHR33938:SF15">
    <property type="entry name" value="FERULOYL ESTERASE B-RELATED"/>
    <property type="match status" value="1"/>
</dbReference>
<keyword evidence="2" id="KW-0719">Serine esterase</keyword>
<feature type="chain" id="PRO_5016862343" evidence="8">
    <location>
        <begin position="26"/>
        <end position="549"/>
    </location>
</feature>
<evidence type="ECO:0000256" key="6">
    <source>
        <dbReference type="ARBA" id="ARBA00022837"/>
    </source>
</evidence>
<keyword evidence="3" id="KW-0479">Metal-binding</keyword>